<organism evidence="1 2">
    <name type="scientific">Gracilibacillus pellucidus</name>
    <dbReference type="NCBI Taxonomy" id="3095368"/>
    <lineage>
        <taxon>Bacteria</taxon>
        <taxon>Bacillati</taxon>
        <taxon>Bacillota</taxon>
        <taxon>Bacilli</taxon>
        <taxon>Bacillales</taxon>
        <taxon>Bacillaceae</taxon>
        <taxon>Gracilibacillus</taxon>
    </lineage>
</organism>
<reference evidence="1" key="1">
    <citation type="submission" date="2023-11" db="EMBL/GenBank/DDBJ databases">
        <title>Gracilibacillus pellucida a moderately halophilic bacterium isolated from saline soil in Xinjiang province.</title>
        <authorList>
            <person name="Zhang Z."/>
            <person name="Tan F."/>
            <person name="Wang Y."/>
            <person name="Xia M."/>
        </authorList>
    </citation>
    <scope>NUCLEOTIDE SEQUENCE</scope>
    <source>
        <strain evidence="1">S3-1-1</strain>
    </source>
</reference>
<dbReference type="Proteomes" id="UP001277972">
    <property type="component" value="Unassembled WGS sequence"/>
</dbReference>
<sequence>MSSSELKRVLLPANIPEILGKYENLLYSYPQVAPKDSIYGNYKRTNNKLSVLFPLKEHPVHRKTGLHATEKYKDGLVIEYHYQWKIIIPKMGKLYPHISAWENEPHDAPWTPEKFKIKTEPHHHHHVPGDREQRKENWDILTLDDAFGFVAHYIHSGEEYKP</sequence>
<accession>A0ACC6M9Y8</accession>
<evidence type="ECO:0000313" key="2">
    <source>
        <dbReference type="Proteomes" id="UP001277972"/>
    </source>
</evidence>
<protein>
    <submittedName>
        <fullName evidence="1">DUF6516 family protein</fullName>
    </submittedName>
</protein>
<evidence type="ECO:0000313" key="1">
    <source>
        <dbReference type="EMBL" id="MDX8047607.1"/>
    </source>
</evidence>
<name>A0ACC6M9Y8_9BACI</name>
<proteinExistence type="predicted"/>
<dbReference type="EMBL" id="JAWZSR010000016">
    <property type="protein sequence ID" value="MDX8047607.1"/>
    <property type="molecule type" value="Genomic_DNA"/>
</dbReference>
<gene>
    <name evidence="1" type="ORF">SH601_16725</name>
</gene>
<comment type="caution">
    <text evidence="1">The sequence shown here is derived from an EMBL/GenBank/DDBJ whole genome shotgun (WGS) entry which is preliminary data.</text>
</comment>
<keyword evidence="2" id="KW-1185">Reference proteome</keyword>